<gene>
    <name evidence="3" type="ORF">SY89_01963</name>
</gene>
<organism evidence="3 4">
    <name type="scientific">Halolamina pelagica</name>
    <dbReference type="NCBI Taxonomy" id="699431"/>
    <lineage>
        <taxon>Archaea</taxon>
        <taxon>Methanobacteriati</taxon>
        <taxon>Methanobacteriota</taxon>
        <taxon>Stenosarchaea group</taxon>
        <taxon>Halobacteria</taxon>
        <taxon>Halobacteriales</taxon>
        <taxon>Haloferacaceae</taxon>
    </lineage>
</organism>
<dbReference type="AlphaFoldDB" id="A0A0P7GZU3"/>
<dbReference type="Pfam" id="PF26033">
    <property type="entry name" value="DUF8009"/>
    <property type="match status" value="1"/>
</dbReference>
<dbReference type="InterPro" id="IPR058322">
    <property type="entry name" value="DUF8009"/>
</dbReference>
<dbReference type="Proteomes" id="UP000050535">
    <property type="component" value="Unassembled WGS sequence"/>
</dbReference>
<protein>
    <recommendedName>
        <fullName evidence="2">DUF8009 domain-containing protein</fullName>
    </recommendedName>
</protein>
<dbReference type="STRING" id="699431.SY89_01963"/>
<evidence type="ECO:0000313" key="4">
    <source>
        <dbReference type="Proteomes" id="UP000050535"/>
    </source>
</evidence>
<keyword evidence="4" id="KW-1185">Reference proteome</keyword>
<name>A0A0P7GZU3_9EURY</name>
<accession>A0A0P7GZU3</accession>
<feature type="region of interest" description="Disordered" evidence="1">
    <location>
        <begin position="57"/>
        <end position="77"/>
    </location>
</feature>
<feature type="domain" description="DUF8009" evidence="2">
    <location>
        <begin position="1"/>
        <end position="141"/>
    </location>
</feature>
<evidence type="ECO:0000259" key="2">
    <source>
        <dbReference type="Pfam" id="PF26033"/>
    </source>
</evidence>
<comment type="caution">
    <text evidence="3">The sequence shown here is derived from an EMBL/GenBank/DDBJ whole genome shotgun (WGS) entry which is preliminary data.</text>
</comment>
<evidence type="ECO:0000256" key="1">
    <source>
        <dbReference type="SAM" id="MobiDB-lite"/>
    </source>
</evidence>
<dbReference type="EMBL" id="LGUC01000001">
    <property type="protein sequence ID" value="KPN31220.1"/>
    <property type="molecule type" value="Genomic_DNA"/>
</dbReference>
<dbReference type="OrthoDB" id="199191at2157"/>
<dbReference type="PATRIC" id="fig|699431.3.peg.2014"/>
<evidence type="ECO:0000313" key="3">
    <source>
        <dbReference type="EMBL" id="KPN31220.1"/>
    </source>
</evidence>
<reference evidence="4" key="1">
    <citation type="submission" date="2013-11" db="EMBL/GenBank/DDBJ databases">
        <authorList>
            <person name="Hoang H.T."/>
            <person name="Killian M.L."/>
            <person name="Madson D.M."/>
            <person name="Arruda P.H.E."/>
            <person name="Sun D."/>
            <person name="Schwartz K.J."/>
            <person name="Yoon K."/>
        </authorList>
    </citation>
    <scope>NUCLEOTIDE SEQUENCE [LARGE SCALE GENOMIC DNA]</scope>
    <source>
        <strain evidence="4">CDK2</strain>
    </source>
</reference>
<dbReference type="RefSeq" id="WP_054583920.1">
    <property type="nucleotide sequence ID" value="NZ_LGUC01000001.1"/>
</dbReference>
<proteinExistence type="predicted"/>
<sequence length="141" mass="15733">MSDESADPRRIRSLAVHRDDVVTALEARERGRKPAVLRVVAPFSGRMRARLHVADTAPGQGEIHVQPSTFVADPPPFPRVDETADRLREHGSYDVERHREAHGRAVARWRETISERLRDRITLPTGAGGDDGHEVTVSYLG</sequence>